<evidence type="ECO:0000313" key="2">
    <source>
        <dbReference type="EMBL" id="SDQ05802.1"/>
    </source>
</evidence>
<dbReference type="AlphaFoldDB" id="A0A1H0XSC9"/>
<keyword evidence="3" id="KW-1185">Reference proteome</keyword>
<sequence length="285" mass="32680">MVFAFIQEIKIMKNTVAVFALSSFFVFTACKKPETTNKSMKTETLTVQKFVVDSVTVDDSIKLGDSLSLGFSSKLLVFPTLKDKKLLDSIYFNHKGIKDFSKQGLKTFLEKDRNDYFASVKNDSKDWLSTINFAQKWYTSSDINLKSNYNDYMHIEYLGSSYEGGAHDNYGFSERVFDLKNNKKVELKDITSIPKKKIEQLLMKNINKMNSGTTDENGTVNNSEMLLVDVIPATENFYFDEKNLYFHYSPYEIAAFAAGDIVIPVSWEDLKGTLNPQFKERMKIK</sequence>
<feature type="domain" description="DUF3298" evidence="1">
    <location>
        <begin position="195"/>
        <end position="268"/>
    </location>
</feature>
<dbReference type="Pfam" id="PF11738">
    <property type="entry name" value="DUF3298"/>
    <property type="match status" value="1"/>
</dbReference>
<dbReference type="EMBL" id="FNKL01000001">
    <property type="protein sequence ID" value="SDQ05802.1"/>
    <property type="molecule type" value="Genomic_DNA"/>
</dbReference>
<accession>A0A1H0XSC9</accession>
<reference evidence="3" key="1">
    <citation type="submission" date="2016-10" db="EMBL/GenBank/DDBJ databases">
        <authorList>
            <person name="Varghese N."/>
            <person name="Submissions S."/>
        </authorList>
    </citation>
    <scope>NUCLEOTIDE SEQUENCE [LARGE SCALE GENOMIC DNA]</scope>
    <source>
        <strain evidence="3">DSM 17072</strain>
    </source>
</reference>
<protein>
    <recommendedName>
        <fullName evidence="1">DUF3298 domain-containing protein</fullName>
    </recommendedName>
</protein>
<evidence type="ECO:0000313" key="3">
    <source>
        <dbReference type="Proteomes" id="UP000199627"/>
    </source>
</evidence>
<dbReference type="STRING" id="311333.SAMN05421664_0219"/>
<dbReference type="InterPro" id="IPR037126">
    <property type="entry name" value="PdaC/RsiV-like_sf"/>
</dbReference>
<dbReference type="Gene3D" id="3.30.565.40">
    <property type="entry name" value="Fervidobacterium nodosum Rt17-B1 like"/>
    <property type="match status" value="1"/>
</dbReference>
<organism evidence="2 3">
    <name type="scientific">Chryseobacterium soldanellicola</name>
    <dbReference type="NCBI Taxonomy" id="311333"/>
    <lineage>
        <taxon>Bacteria</taxon>
        <taxon>Pseudomonadati</taxon>
        <taxon>Bacteroidota</taxon>
        <taxon>Flavobacteriia</taxon>
        <taxon>Flavobacteriales</taxon>
        <taxon>Weeksellaceae</taxon>
        <taxon>Chryseobacterium group</taxon>
        <taxon>Chryseobacterium</taxon>
    </lineage>
</organism>
<name>A0A1H0XSC9_9FLAO</name>
<proteinExistence type="predicted"/>
<dbReference type="Gene3D" id="3.90.640.20">
    <property type="entry name" value="Heat-shock cognate protein, ATPase"/>
    <property type="match status" value="1"/>
</dbReference>
<dbReference type="Proteomes" id="UP000199627">
    <property type="component" value="Unassembled WGS sequence"/>
</dbReference>
<dbReference type="InterPro" id="IPR021729">
    <property type="entry name" value="DUF3298"/>
</dbReference>
<evidence type="ECO:0000259" key="1">
    <source>
        <dbReference type="Pfam" id="PF11738"/>
    </source>
</evidence>
<gene>
    <name evidence="2" type="ORF">SAMN05421664_0219</name>
</gene>